<keyword evidence="3" id="KW-1185">Reference proteome</keyword>
<dbReference type="GeneID" id="20345993"/>
<dbReference type="HOGENOM" id="CLU_011148_0_0_1"/>
<dbReference type="EMBL" id="GL385397">
    <property type="protein sequence ID" value="EJT75602.1"/>
    <property type="molecule type" value="Genomic_DNA"/>
</dbReference>
<dbReference type="InterPro" id="IPR027443">
    <property type="entry name" value="IPNS-like_sf"/>
</dbReference>
<reference evidence="3" key="1">
    <citation type="submission" date="2010-07" db="EMBL/GenBank/DDBJ databases">
        <title>The genome sequence of Gaeumannomyces graminis var. tritici strain R3-111a-1.</title>
        <authorList>
            <consortium name="The Broad Institute Genome Sequencing Platform"/>
            <person name="Ma L.-J."/>
            <person name="Dead R."/>
            <person name="Young S."/>
            <person name="Zeng Q."/>
            <person name="Koehrsen M."/>
            <person name="Alvarado L."/>
            <person name="Berlin A."/>
            <person name="Chapman S.B."/>
            <person name="Chen Z."/>
            <person name="Freedman E."/>
            <person name="Gellesch M."/>
            <person name="Goldberg J."/>
            <person name="Griggs A."/>
            <person name="Gujja S."/>
            <person name="Heilman E.R."/>
            <person name="Heiman D."/>
            <person name="Hepburn T."/>
            <person name="Howarth C."/>
            <person name="Jen D."/>
            <person name="Larson L."/>
            <person name="Mehta T."/>
            <person name="Neiman D."/>
            <person name="Pearson M."/>
            <person name="Roberts A."/>
            <person name="Saif S."/>
            <person name="Shea T."/>
            <person name="Shenoy N."/>
            <person name="Sisk P."/>
            <person name="Stolte C."/>
            <person name="Sykes S."/>
            <person name="Walk T."/>
            <person name="White J."/>
            <person name="Yandava C."/>
            <person name="Haas B."/>
            <person name="Nusbaum C."/>
            <person name="Birren B."/>
        </authorList>
    </citation>
    <scope>NUCLEOTIDE SEQUENCE [LARGE SCALE GENOMIC DNA]</scope>
    <source>
        <strain evidence="3">R3-111a-1</strain>
    </source>
</reference>
<evidence type="ECO:0000313" key="1">
    <source>
        <dbReference type="EMBL" id="EJT75602.1"/>
    </source>
</evidence>
<dbReference type="Pfam" id="PF07350">
    <property type="entry name" value="Gig2-like"/>
    <property type="match status" value="1"/>
</dbReference>
<reference evidence="2" key="5">
    <citation type="submission" date="2018-04" db="UniProtKB">
        <authorList>
            <consortium name="EnsemblFungi"/>
        </authorList>
    </citation>
    <scope>IDENTIFICATION</scope>
    <source>
        <strain evidence="2">R3-111a-1</strain>
    </source>
</reference>
<reference evidence="2" key="4">
    <citation type="journal article" date="2015" name="G3 (Bethesda)">
        <title>Genome sequences of three phytopathogenic species of the Magnaporthaceae family of fungi.</title>
        <authorList>
            <person name="Okagaki L.H."/>
            <person name="Nunes C.C."/>
            <person name="Sailsbery J."/>
            <person name="Clay B."/>
            <person name="Brown D."/>
            <person name="John T."/>
            <person name="Oh Y."/>
            <person name="Young N."/>
            <person name="Fitzgerald M."/>
            <person name="Haas B.J."/>
            <person name="Zeng Q."/>
            <person name="Young S."/>
            <person name="Adiconis X."/>
            <person name="Fan L."/>
            <person name="Levin J.Z."/>
            <person name="Mitchell T.K."/>
            <person name="Okubara P.A."/>
            <person name="Farman M.L."/>
            <person name="Kohn L.M."/>
            <person name="Birren B."/>
            <person name="Ma L.-J."/>
            <person name="Dean R.A."/>
        </authorList>
    </citation>
    <scope>NUCLEOTIDE SEQUENCE</scope>
    <source>
        <strain evidence="2">R3-111a-1</strain>
    </source>
</reference>
<evidence type="ECO:0000313" key="3">
    <source>
        <dbReference type="Proteomes" id="UP000006039"/>
    </source>
</evidence>
<dbReference type="Proteomes" id="UP000006039">
    <property type="component" value="Unassembled WGS sequence"/>
</dbReference>
<protein>
    <recommendedName>
        <fullName evidence="4">DUF1479 domain-containing protein</fullName>
    </recommendedName>
</protein>
<organism evidence="1">
    <name type="scientific">Gaeumannomyces tritici (strain R3-111a-1)</name>
    <name type="common">Wheat and barley take-all root rot fungus</name>
    <name type="synonym">Gaeumannomyces graminis var. tritici</name>
    <dbReference type="NCBI Taxonomy" id="644352"/>
    <lineage>
        <taxon>Eukaryota</taxon>
        <taxon>Fungi</taxon>
        <taxon>Dikarya</taxon>
        <taxon>Ascomycota</taxon>
        <taxon>Pezizomycotina</taxon>
        <taxon>Sordariomycetes</taxon>
        <taxon>Sordariomycetidae</taxon>
        <taxon>Magnaporthales</taxon>
        <taxon>Magnaporthaceae</taxon>
        <taxon>Gaeumannomyces</taxon>
    </lineage>
</organism>
<dbReference type="RefSeq" id="XP_009221602.1">
    <property type="nucleotide sequence ID" value="XM_009223338.1"/>
</dbReference>
<dbReference type="PANTHER" id="PTHR30613">
    <property type="entry name" value="UNCHARACTERIZED PROTEIN YBIU-RELATED"/>
    <property type="match status" value="1"/>
</dbReference>
<dbReference type="AlphaFoldDB" id="J3NW70"/>
<dbReference type="STRING" id="644352.J3NW70"/>
<dbReference type="EnsemblFungi" id="EJT75602">
    <property type="protein sequence ID" value="EJT75602"/>
    <property type="gene ID" value="GGTG_05535"/>
</dbReference>
<reference evidence="1" key="3">
    <citation type="submission" date="2010-09" db="EMBL/GenBank/DDBJ databases">
        <title>Annotation of Gaeumannomyces graminis var. tritici R3-111a-1.</title>
        <authorList>
            <consortium name="The Broad Institute Genome Sequencing Platform"/>
            <person name="Ma L.-J."/>
            <person name="Dead R."/>
            <person name="Young S.K."/>
            <person name="Zeng Q."/>
            <person name="Gargeya S."/>
            <person name="Fitzgerald M."/>
            <person name="Haas B."/>
            <person name="Abouelleil A."/>
            <person name="Alvarado L."/>
            <person name="Arachchi H.M."/>
            <person name="Berlin A."/>
            <person name="Brown A."/>
            <person name="Chapman S.B."/>
            <person name="Chen Z."/>
            <person name="Dunbar C."/>
            <person name="Freedman E."/>
            <person name="Gearin G."/>
            <person name="Gellesch M."/>
            <person name="Goldberg J."/>
            <person name="Griggs A."/>
            <person name="Gujja S."/>
            <person name="Heiman D."/>
            <person name="Howarth C."/>
            <person name="Larson L."/>
            <person name="Lui A."/>
            <person name="MacDonald P.J.P."/>
            <person name="Mehta T."/>
            <person name="Montmayeur A."/>
            <person name="Murphy C."/>
            <person name="Neiman D."/>
            <person name="Pearson M."/>
            <person name="Priest M."/>
            <person name="Roberts A."/>
            <person name="Saif S."/>
            <person name="Shea T."/>
            <person name="Shenoy N."/>
            <person name="Sisk P."/>
            <person name="Stolte C."/>
            <person name="Sykes S."/>
            <person name="Yandava C."/>
            <person name="Wortman J."/>
            <person name="Nusbaum C."/>
            <person name="Birren B."/>
        </authorList>
    </citation>
    <scope>NUCLEOTIDE SEQUENCE</scope>
    <source>
        <strain evidence="1">R3-111a-1</strain>
    </source>
</reference>
<dbReference type="PANTHER" id="PTHR30613:SF1">
    <property type="entry name" value="DUF1479 DOMAIN PROTEIN (AFU_ORTHOLOGUE AFUA_5G09280)"/>
    <property type="match status" value="1"/>
</dbReference>
<proteinExistence type="predicted"/>
<dbReference type="SUPFAM" id="SSF51197">
    <property type="entry name" value="Clavaminate synthase-like"/>
    <property type="match status" value="1"/>
</dbReference>
<dbReference type="Gene3D" id="2.60.120.330">
    <property type="entry name" value="B-lactam Antibiotic, Isopenicillin N Synthase, Chain"/>
    <property type="match status" value="1"/>
</dbReference>
<name>J3NW70_GAET3</name>
<reference evidence="1" key="2">
    <citation type="submission" date="2010-07" db="EMBL/GenBank/DDBJ databases">
        <authorList>
            <consortium name="The Broad Institute Genome Sequencing Platform"/>
            <consortium name="Broad Institute Genome Sequencing Center for Infectious Disease"/>
            <person name="Ma L.-J."/>
            <person name="Dead R."/>
            <person name="Young S."/>
            <person name="Zeng Q."/>
            <person name="Koehrsen M."/>
            <person name="Alvarado L."/>
            <person name="Berlin A."/>
            <person name="Chapman S.B."/>
            <person name="Chen Z."/>
            <person name="Freedman E."/>
            <person name="Gellesch M."/>
            <person name="Goldberg J."/>
            <person name="Griggs A."/>
            <person name="Gujja S."/>
            <person name="Heilman E.R."/>
            <person name="Heiman D."/>
            <person name="Hepburn T."/>
            <person name="Howarth C."/>
            <person name="Jen D."/>
            <person name="Larson L."/>
            <person name="Mehta T."/>
            <person name="Neiman D."/>
            <person name="Pearson M."/>
            <person name="Roberts A."/>
            <person name="Saif S."/>
            <person name="Shea T."/>
            <person name="Shenoy N."/>
            <person name="Sisk P."/>
            <person name="Stolte C."/>
            <person name="Sykes S."/>
            <person name="Walk T."/>
            <person name="White J."/>
            <person name="Yandava C."/>
            <person name="Haas B."/>
            <person name="Nusbaum C."/>
            <person name="Birren B."/>
        </authorList>
    </citation>
    <scope>NUCLEOTIDE SEQUENCE</scope>
    <source>
        <strain evidence="1">R3-111a-1</strain>
    </source>
</reference>
<accession>J3NW70</accession>
<dbReference type="VEuPathDB" id="FungiDB:GGTG_05535"/>
<gene>
    <name evidence="2" type="primary">20345993</name>
    <name evidence="1" type="ORF">GGTG_05535</name>
</gene>
<dbReference type="OrthoDB" id="8249012at2759"/>
<dbReference type="eggNOG" id="ENOG502QUAF">
    <property type="taxonomic scope" value="Eukaryota"/>
</dbReference>
<dbReference type="InterPro" id="IPR010856">
    <property type="entry name" value="Gig2-like"/>
</dbReference>
<evidence type="ECO:0008006" key="4">
    <source>
        <dbReference type="Google" id="ProtNLM"/>
    </source>
</evidence>
<evidence type="ECO:0000313" key="2">
    <source>
        <dbReference type="EnsemblFungi" id="EJT75602"/>
    </source>
</evidence>
<sequence>MALHASRLPLFHALRATRHAGMMLRGARFVNMAAAASAPKREGDISDAFASLSGQKEEPLPDRYRLLKLSLVAGCEREIQDSWDRLLVALRAETEVIASGGSRVIPEVQFSRLGSDLPRLRGEIQKRGAAVIRGVIPKAEARAYKNEIEEYIRKNPTTRGFPAHDPQVFELYWSAPQIKARAHPNLLRTQRALLSTLWHVGAASAGQEEEPLVDLSTPLAYADRLRIRQPGDASFALGPHQDGGSVERWDPDGYGRGRVYDSVLAGRWDALDPWDAGARVGAVCNLHDGLGACSAFRALQGWLSMSACGPGRGTLLVYPNPALSAAYTLLRPFFRPVRPHGAFGGVGGGGDGGVASEGFLRAENWAFTAGRDMTSDLQGATPGRGQEFPRAELHPHLELARTMVPMPEVEPGDYVVWHCDTIHAVDPKHGGTSDSSVLYIPVCPVTELNAEYLVRQRQAFLAGTPGPDFPGGKGESEHVGRSTAEYARTHLGLEGLQAFGLEKLTIPDGIRPGARAVLEKANRILGFE</sequence>